<feature type="transmembrane region" description="Helical" evidence="10">
    <location>
        <begin position="80"/>
        <end position="98"/>
    </location>
</feature>
<dbReference type="EMBL" id="BJXR01000002">
    <property type="protein sequence ID" value="GEN05001.1"/>
    <property type="molecule type" value="Genomic_DNA"/>
</dbReference>
<dbReference type="PANTHER" id="PTHR30309">
    <property type="entry name" value="INNER MEMBRANE PROTEIN YGIH"/>
    <property type="match status" value="1"/>
</dbReference>
<dbReference type="InterPro" id="IPR003811">
    <property type="entry name" value="G3P_acylTferase_PlsY"/>
</dbReference>
<keyword evidence="3 10" id="KW-0808">Transferase</keyword>
<feature type="transmembrane region" description="Helical" evidence="10">
    <location>
        <begin position="6"/>
        <end position="25"/>
    </location>
</feature>
<evidence type="ECO:0000256" key="10">
    <source>
        <dbReference type="HAMAP-Rule" id="MF_01043"/>
    </source>
</evidence>
<keyword evidence="5 10" id="KW-1133">Transmembrane helix</keyword>
<dbReference type="SMART" id="SM01207">
    <property type="entry name" value="G3P_acyltransf"/>
    <property type="match status" value="1"/>
</dbReference>
<evidence type="ECO:0000256" key="4">
    <source>
        <dbReference type="ARBA" id="ARBA00022692"/>
    </source>
</evidence>
<evidence type="ECO:0000256" key="7">
    <source>
        <dbReference type="ARBA" id="ARBA00023136"/>
    </source>
</evidence>
<evidence type="ECO:0000256" key="5">
    <source>
        <dbReference type="ARBA" id="ARBA00022989"/>
    </source>
</evidence>
<feature type="transmembrane region" description="Helical" evidence="10">
    <location>
        <begin position="110"/>
        <end position="135"/>
    </location>
</feature>
<sequence length="192" mass="19997">MTLALVLLGYLAGSIPFGVLLTRWFRGVDVRQSGSGNIGATNVTRVAGKKLGAVVLVLDAVKGALPVALALRLVPELPGVHVLVALAAVLGHVFPVWLKLHGGKGVATALGVLVVLVPQAALAAGLVFITIFAVWRVSSLGSLAAGATAVGTSALTARAPEYAGLSAVLFALMLWTHRSNIHRLMRRTERRF</sequence>
<dbReference type="OrthoDB" id="9777124at2"/>
<reference evidence="11 14" key="2">
    <citation type="submission" date="2019-07" db="EMBL/GenBank/DDBJ databases">
        <title>Whole genome shotgun sequence of Myxococcus fulvus NBRC 100333.</title>
        <authorList>
            <person name="Hosoyama A."/>
            <person name="Uohara A."/>
            <person name="Ohji S."/>
            <person name="Ichikawa N."/>
        </authorList>
    </citation>
    <scope>NUCLEOTIDE SEQUENCE [LARGE SCALE GENOMIC DNA]</scope>
    <source>
        <strain evidence="11 14">NBRC 100333</strain>
    </source>
</reference>
<feature type="transmembrane region" description="Helical" evidence="10">
    <location>
        <begin position="162"/>
        <end position="181"/>
    </location>
</feature>
<name>A0A511SST6_MYXFU</name>
<comment type="subunit">
    <text evidence="10">Probably interacts with PlsX.</text>
</comment>
<keyword evidence="7 10" id="KW-0472">Membrane</keyword>
<dbReference type="UniPathway" id="UPA00085"/>
<dbReference type="NCBIfam" id="TIGR00023">
    <property type="entry name" value="glycerol-3-phosphate 1-O-acyltransferase PlsY"/>
    <property type="match status" value="1"/>
</dbReference>
<evidence type="ECO:0000313" key="11">
    <source>
        <dbReference type="EMBL" id="GEN05001.1"/>
    </source>
</evidence>
<keyword evidence="2 10" id="KW-0444">Lipid biosynthesis</keyword>
<keyword evidence="11" id="KW-0012">Acyltransferase</keyword>
<evidence type="ECO:0000256" key="1">
    <source>
        <dbReference type="ARBA" id="ARBA00022475"/>
    </source>
</evidence>
<evidence type="ECO:0000256" key="3">
    <source>
        <dbReference type="ARBA" id="ARBA00022679"/>
    </source>
</evidence>
<dbReference type="EC" id="2.3.1.275" evidence="10"/>
<comment type="caution">
    <text evidence="11">The sequence shown here is derived from an EMBL/GenBank/DDBJ whole genome shotgun (WGS) entry which is preliminary data.</text>
</comment>
<dbReference type="HAMAP" id="MF_01043">
    <property type="entry name" value="PlsY"/>
    <property type="match status" value="1"/>
</dbReference>
<organism evidence="11 14">
    <name type="scientific">Myxococcus fulvus</name>
    <dbReference type="NCBI Taxonomy" id="33"/>
    <lineage>
        <taxon>Bacteria</taxon>
        <taxon>Pseudomonadati</taxon>
        <taxon>Myxococcota</taxon>
        <taxon>Myxococcia</taxon>
        <taxon>Myxococcales</taxon>
        <taxon>Cystobacterineae</taxon>
        <taxon>Myxococcaceae</taxon>
        <taxon>Myxococcus</taxon>
    </lineage>
</organism>
<evidence type="ECO:0000256" key="9">
    <source>
        <dbReference type="ARBA" id="ARBA00023264"/>
    </source>
</evidence>
<proteinExistence type="inferred from homology"/>
<accession>A0A511SST6</accession>
<reference evidence="12 13" key="1">
    <citation type="submission" date="2016-10" db="EMBL/GenBank/DDBJ databases">
        <authorList>
            <person name="Varghese N."/>
            <person name="Submissions S."/>
        </authorList>
    </citation>
    <scope>NUCLEOTIDE SEQUENCE [LARGE SCALE GENOMIC DNA]</scope>
    <source>
        <strain evidence="12 13">DSM 16525</strain>
    </source>
</reference>
<evidence type="ECO:0000256" key="2">
    <source>
        <dbReference type="ARBA" id="ARBA00022516"/>
    </source>
</evidence>
<dbReference type="AlphaFoldDB" id="A0A511SST6"/>
<dbReference type="GO" id="GO:0043772">
    <property type="term" value="F:acyl-phosphate glycerol-3-phosphate acyltransferase activity"/>
    <property type="evidence" value="ECO:0007669"/>
    <property type="project" value="UniProtKB-UniRule"/>
</dbReference>
<comment type="catalytic activity">
    <reaction evidence="10">
        <text>an acyl phosphate + sn-glycerol 3-phosphate = a 1-acyl-sn-glycero-3-phosphate + phosphate</text>
        <dbReference type="Rhea" id="RHEA:34075"/>
        <dbReference type="ChEBI" id="CHEBI:43474"/>
        <dbReference type="ChEBI" id="CHEBI:57597"/>
        <dbReference type="ChEBI" id="CHEBI:57970"/>
        <dbReference type="ChEBI" id="CHEBI:59918"/>
        <dbReference type="EC" id="2.3.1.275"/>
    </reaction>
</comment>
<keyword evidence="6 10" id="KW-0443">Lipid metabolism</keyword>
<comment type="function">
    <text evidence="10">Catalyzes the transfer of an acyl group from acyl-phosphate (acyl-PO(4)) to glycerol-3-phosphate (G3P) to form lysophosphatidic acid (LPA). This enzyme utilizes acyl-phosphate as fatty acyl donor, but not acyl-CoA or acyl-ACP.</text>
</comment>
<feature type="transmembrane region" description="Helical" evidence="10">
    <location>
        <begin position="51"/>
        <end position="74"/>
    </location>
</feature>
<evidence type="ECO:0000313" key="12">
    <source>
        <dbReference type="EMBL" id="SET21143.1"/>
    </source>
</evidence>
<keyword evidence="8 10" id="KW-0594">Phospholipid biosynthesis</keyword>
<gene>
    <name evidence="10 11" type="primary">plsY</name>
    <name evidence="11" type="ORF">MFU01_00380</name>
    <name evidence="12" type="ORF">SAMN05443572_1011455</name>
</gene>
<keyword evidence="9 10" id="KW-1208">Phospholipid metabolism</keyword>
<dbReference type="RefSeq" id="WP_074949888.1">
    <property type="nucleotide sequence ID" value="NZ_BJXR01000002.1"/>
</dbReference>
<keyword evidence="13" id="KW-1185">Reference proteome</keyword>
<comment type="subcellular location">
    <subcellularLocation>
        <location evidence="10">Cell membrane</location>
        <topology evidence="10">Multi-pass membrane protein</topology>
    </subcellularLocation>
</comment>
<comment type="similarity">
    <text evidence="10">Belongs to the PlsY family.</text>
</comment>
<evidence type="ECO:0000313" key="14">
    <source>
        <dbReference type="Proteomes" id="UP000321514"/>
    </source>
</evidence>
<keyword evidence="4 10" id="KW-0812">Transmembrane</keyword>
<evidence type="ECO:0000313" key="13">
    <source>
        <dbReference type="Proteomes" id="UP000183760"/>
    </source>
</evidence>
<keyword evidence="1 10" id="KW-1003">Cell membrane</keyword>
<dbReference type="Proteomes" id="UP000183760">
    <property type="component" value="Unassembled WGS sequence"/>
</dbReference>
<dbReference type="PANTHER" id="PTHR30309:SF0">
    <property type="entry name" value="GLYCEROL-3-PHOSPHATE ACYLTRANSFERASE-RELATED"/>
    <property type="match status" value="1"/>
</dbReference>
<evidence type="ECO:0000256" key="6">
    <source>
        <dbReference type="ARBA" id="ARBA00023098"/>
    </source>
</evidence>
<dbReference type="EMBL" id="FOIB01000001">
    <property type="protein sequence ID" value="SET21143.1"/>
    <property type="molecule type" value="Genomic_DNA"/>
</dbReference>
<dbReference type="GO" id="GO:0005886">
    <property type="term" value="C:plasma membrane"/>
    <property type="evidence" value="ECO:0007669"/>
    <property type="project" value="UniProtKB-SubCell"/>
</dbReference>
<dbReference type="Proteomes" id="UP000321514">
    <property type="component" value="Unassembled WGS sequence"/>
</dbReference>
<dbReference type="GO" id="GO:0008654">
    <property type="term" value="P:phospholipid biosynthetic process"/>
    <property type="evidence" value="ECO:0007669"/>
    <property type="project" value="UniProtKB-UniRule"/>
</dbReference>
<dbReference type="STRING" id="1334629.MFUL124B02_08160"/>
<protein>
    <recommendedName>
        <fullName evidence="10">Glycerol-3-phosphate acyltransferase</fullName>
    </recommendedName>
    <alternativeName>
        <fullName evidence="10">Acyl-PO4 G3P acyltransferase</fullName>
    </alternativeName>
    <alternativeName>
        <fullName evidence="10">Acyl-phosphate--glycerol-3-phosphate acyltransferase</fullName>
    </alternativeName>
    <alternativeName>
        <fullName evidence="10">G3P acyltransferase</fullName>
        <shortName evidence="10">GPAT</shortName>
        <ecNumber evidence="10">2.3.1.275</ecNumber>
    </alternativeName>
    <alternativeName>
        <fullName evidence="10">Lysophosphatidic acid synthase</fullName>
        <shortName evidence="10">LPA synthase</shortName>
    </alternativeName>
</protein>
<comment type="pathway">
    <text evidence="10">Lipid metabolism; phospholipid metabolism.</text>
</comment>
<evidence type="ECO:0000256" key="8">
    <source>
        <dbReference type="ARBA" id="ARBA00023209"/>
    </source>
</evidence>
<dbReference type="Pfam" id="PF02660">
    <property type="entry name" value="G3P_acyltransf"/>
    <property type="match status" value="1"/>
</dbReference>